<comment type="caution">
    <text evidence="1">The sequence shown here is derived from an EMBL/GenBank/DDBJ whole genome shotgun (WGS) entry which is preliminary data.</text>
</comment>
<accession>A0ABW4PY32</accession>
<dbReference type="Proteomes" id="UP001597280">
    <property type="component" value="Unassembled WGS sequence"/>
</dbReference>
<evidence type="ECO:0000313" key="2">
    <source>
        <dbReference type="Proteomes" id="UP001597280"/>
    </source>
</evidence>
<gene>
    <name evidence="1" type="ORF">ACFSDA_04670</name>
</gene>
<evidence type="ECO:0008006" key="3">
    <source>
        <dbReference type="Google" id="ProtNLM"/>
    </source>
</evidence>
<dbReference type="RefSeq" id="WP_137769235.1">
    <property type="nucleotide sequence ID" value="NZ_BAAAIS010000002.1"/>
</dbReference>
<name>A0ABW4PY32_9MICO</name>
<organism evidence="1 2">
    <name type="scientific">Brachybacterium rhamnosum</name>
    <dbReference type="NCBI Taxonomy" id="173361"/>
    <lineage>
        <taxon>Bacteria</taxon>
        <taxon>Bacillati</taxon>
        <taxon>Actinomycetota</taxon>
        <taxon>Actinomycetes</taxon>
        <taxon>Micrococcales</taxon>
        <taxon>Dermabacteraceae</taxon>
        <taxon>Brachybacterium</taxon>
    </lineage>
</organism>
<reference evidence="2" key="1">
    <citation type="journal article" date="2019" name="Int. J. Syst. Evol. Microbiol.">
        <title>The Global Catalogue of Microorganisms (GCM) 10K type strain sequencing project: providing services to taxonomists for standard genome sequencing and annotation.</title>
        <authorList>
            <consortium name="The Broad Institute Genomics Platform"/>
            <consortium name="The Broad Institute Genome Sequencing Center for Infectious Disease"/>
            <person name="Wu L."/>
            <person name="Ma J."/>
        </authorList>
    </citation>
    <scope>NUCLEOTIDE SEQUENCE [LARGE SCALE GENOMIC DNA]</scope>
    <source>
        <strain evidence="2">JCM 11650</strain>
    </source>
</reference>
<keyword evidence="2" id="KW-1185">Reference proteome</keyword>
<protein>
    <recommendedName>
        <fullName evidence="3">DUF2314 domain-containing protein</fullName>
    </recommendedName>
</protein>
<dbReference type="EMBL" id="JBHUFL010000002">
    <property type="protein sequence ID" value="MFD1834366.1"/>
    <property type="molecule type" value="Genomic_DNA"/>
</dbReference>
<evidence type="ECO:0000313" key="1">
    <source>
        <dbReference type="EMBL" id="MFD1834366.1"/>
    </source>
</evidence>
<proteinExistence type="predicted"/>
<sequence>MRRREKRIPRWKRAEALHLVDVDERHREHPETFGILPLEQRRGAAVGDAVKLIWEEPLSDRGERLWVQVTAKEADRLTGYIDNDPVDLAGLLSADQVVEFGPEHIAQIWEG</sequence>